<organism evidence="3 4">
    <name type="scientific">Cladophialophora bantiana (strain ATCC 10958 / CBS 173.52 / CDC B-1940 / NIH 8579)</name>
    <name type="common">Xylohypha bantiana</name>
    <dbReference type="NCBI Taxonomy" id="1442370"/>
    <lineage>
        <taxon>Eukaryota</taxon>
        <taxon>Fungi</taxon>
        <taxon>Dikarya</taxon>
        <taxon>Ascomycota</taxon>
        <taxon>Pezizomycotina</taxon>
        <taxon>Eurotiomycetes</taxon>
        <taxon>Chaetothyriomycetidae</taxon>
        <taxon>Chaetothyriales</taxon>
        <taxon>Herpotrichiellaceae</taxon>
        <taxon>Cladophialophora</taxon>
    </lineage>
</organism>
<dbReference type="AlphaFoldDB" id="A0A0D2H0D4"/>
<feature type="compositionally biased region" description="Acidic residues" evidence="1">
    <location>
        <begin position="1"/>
        <end position="10"/>
    </location>
</feature>
<feature type="region of interest" description="Disordered" evidence="1">
    <location>
        <begin position="1"/>
        <end position="26"/>
    </location>
</feature>
<dbReference type="HOGENOM" id="CLU_2133242_0_0_1"/>
<keyword evidence="4" id="KW-1185">Reference proteome</keyword>
<evidence type="ECO:0000256" key="1">
    <source>
        <dbReference type="SAM" id="MobiDB-lite"/>
    </source>
</evidence>
<accession>A0A0D2H0D4</accession>
<dbReference type="SUPFAM" id="SSF103473">
    <property type="entry name" value="MFS general substrate transporter"/>
    <property type="match status" value="1"/>
</dbReference>
<gene>
    <name evidence="3" type="ORF">Z519_12651</name>
</gene>
<evidence type="ECO:0008006" key="5">
    <source>
        <dbReference type="Google" id="ProtNLM"/>
    </source>
</evidence>
<dbReference type="RefSeq" id="XP_016613407.1">
    <property type="nucleotide sequence ID" value="XM_016770356.1"/>
</dbReference>
<reference evidence="3" key="1">
    <citation type="submission" date="2015-01" db="EMBL/GenBank/DDBJ databases">
        <title>The Genome Sequence of Cladophialophora bantiana CBS 173.52.</title>
        <authorList>
            <consortium name="The Broad Institute Genomics Platform"/>
            <person name="Cuomo C."/>
            <person name="de Hoog S."/>
            <person name="Gorbushina A."/>
            <person name="Stielow B."/>
            <person name="Teixiera M."/>
            <person name="Abouelleil A."/>
            <person name="Chapman S.B."/>
            <person name="Priest M."/>
            <person name="Young S.K."/>
            <person name="Wortman J."/>
            <person name="Nusbaum C."/>
            <person name="Birren B."/>
        </authorList>
    </citation>
    <scope>NUCLEOTIDE SEQUENCE [LARGE SCALE GENOMIC DNA]</scope>
    <source>
        <strain evidence="3">CBS 173.52</strain>
    </source>
</reference>
<keyword evidence="2" id="KW-1133">Transmembrane helix</keyword>
<dbReference type="EMBL" id="KN847011">
    <property type="protein sequence ID" value="KIW86738.1"/>
    <property type="molecule type" value="Genomic_DNA"/>
</dbReference>
<name>A0A0D2H0D4_CLAB1</name>
<dbReference type="GeneID" id="27705579"/>
<feature type="transmembrane region" description="Helical" evidence="2">
    <location>
        <begin position="52"/>
        <end position="71"/>
    </location>
</feature>
<evidence type="ECO:0000313" key="3">
    <source>
        <dbReference type="EMBL" id="KIW86738.1"/>
    </source>
</evidence>
<dbReference type="InterPro" id="IPR036259">
    <property type="entry name" value="MFS_trans_sf"/>
</dbReference>
<evidence type="ECO:0000313" key="4">
    <source>
        <dbReference type="Proteomes" id="UP000053789"/>
    </source>
</evidence>
<protein>
    <recommendedName>
        <fullName evidence="5">Major facilitator superfamily (MFS) profile domain-containing protein</fullName>
    </recommendedName>
</protein>
<sequence length="113" mass="12423">MRLEREDDTAVEGASSKQATEPVQGNERAECHGLVTDIEHVPPGYFILGRATVLWLALVYTLGLAVGPGLMGRITDIFGRRWFMVRAKLLGLEWGGTLYPWRDGHVIGTMVAG</sequence>
<dbReference type="VEuPathDB" id="FungiDB:Z519_12651"/>
<dbReference type="Proteomes" id="UP000053789">
    <property type="component" value="Unassembled WGS sequence"/>
</dbReference>
<keyword evidence="2" id="KW-0472">Membrane</keyword>
<dbReference type="OrthoDB" id="4139357at2759"/>
<evidence type="ECO:0000256" key="2">
    <source>
        <dbReference type="SAM" id="Phobius"/>
    </source>
</evidence>
<proteinExistence type="predicted"/>
<keyword evidence="2" id="KW-0812">Transmembrane</keyword>